<organism evidence="2 3">
    <name type="scientific">Psilocybe cyanescens</name>
    <dbReference type="NCBI Taxonomy" id="93625"/>
    <lineage>
        <taxon>Eukaryota</taxon>
        <taxon>Fungi</taxon>
        <taxon>Dikarya</taxon>
        <taxon>Basidiomycota</taxon>
        <taxon>Agaricomycotina</taxon>
        <taxon>Agaricomycetes</taxon>
        <taxon>Agaricomycetidae</taxon>
        <taxon>Agaricales</taxon>
        <taxon>Agaricineae</taxon>
        <taxon>Strophariaceae</taxon>
        <taxon>Psilocybe</taxon>
    </lineage>
</organism>
<evidence type="ECO:0000313" key="3">
    <source>
        <dbReference type="Proteomes" id="UP000283269"/>
    </source>
</evidence>
<feature type="compositionally biased region" description="Basic and acidic residues" evidence="1">
    <location>
        <begin position="518"/>
        <end position="527"/>
    </location>
</feature>
<dbReference type="AlphaFoldDB" id="A0A409XCH6"/>
<name>A0A409XCH6_PSICY</name>
<dbReference type="OrthoDB" id="3158970at2759"/>
<dbReference type="EMBL" id="NHYD01002067">
    <property type="protein sequence ID" value="PPQ88499.1"/>
    <property type="molecule type" value="Genomic_DNA"/>
</dbReference>
<sequence length="924" mass="104037">MQHSTEVDHSTPQYKGKVTRWWPQLPEEIVRLIATYYLWDISVTSYCPQTWENPKVWHHRMAYACIRDAMDLEKHIMPICPEWRRAIEKHLFWNQAAHVLDPNDVVFYHMAAQQTKQPQNGSSNAASAPLRITAYHHLRNILNLSCLVCRINFTSTNHGLGAAKKLASSSFFGTIPVCRDHHHRRLSFCGLCLRESPALLPHDTTSREFEVSQAIGIVENEDEDTWPAIEATCRKCRAEWLWRKACLSQRDRDAVGGPAFRSHDWETRQNIEGFIDMAEGTIADVLTLAREKLWLRTFTKYDSLGQHLLAAQRSQPRPGVRDEEEEEDSEEDRELMLMRGSGQVREMALNDWARLRILDGHWLSPADVWYGHTIPGQPIAVPTVHPCPWSREMDGSSTAEEEQHPLRSTVLGEIPPSFSLCEQAYVAHMRQFREIMAPALKNIVRKIVMECSVRTEKGYDDPAHIARKMPLEQVVRILREEEGVWYDGVDWVEKKRNDEEALRRRRLDAAEAALMSVVEDKQHRKEDDADSTTSSGSGKSSTHGSSNATSPVLSTSTLQTTPSPPPLSDEGSGMKKEEESNERQRNDTDGPRLIPVDPVRSTPRLLAKIPYVPVTITHLTQYSLEALRSAWRDACIPLYHCCCSVCERAKAVEMSARAAYAAIAPGVVPSQPAPQTLKTTIYPLAVARGGVQNVDSTEIELKEANDADLDGEGEEEIDYDISDYDDEEDEEEEEDGSNVVYDVETHSYRYSVSPEAGTEPEAPPSRKRSCDELDDGLDVPDDASSEAPSSRISGSDRREQGGTPPKRARLGDVDLLRIPAEEFPAPARQKKRSSEELEDHDVSLGPVMPASNKRTRVRAPPSPSSASPRSIYSSVDAEDAMYSSIGDEVEDTPYVPPRQHRDGRVRGMRKADMDKLIPLDDMDE</sequence>
<comment type="caution">
    <text evidence="2">The sequence shown here is derived from an EMBL/GenBank/DDBJ whole genome shotgun (WGS) entry which is preliminary data.</text>
</comment>
<feature type="compositionally biased region" description="Low complexity" evidence="1">
    <location>
        <begin position="864"/>
        <end position="874"/>
    </location>
</feature>
<accession>A0A409XCH6</accession>
<gene>
    <name evidence="2" type="ORF">CVT25_013170</name>
</gene>
<feature type="region of interest" description="Disordered" evidence="1">
    <location>
        <begin position="722"/>
        <end position="924"/>
    </location>
</feature>
<protein>
    <submittedName>
        <fullName evidence="2">Uncharacterized protein</fullName>
    </submittedName>
</protein>
<keyword evidence="3" id="KW-1185">Reference proteome</keyword>
<dbReference type="STRING" id="93625.A0A409XCH6"/>
<feature type="compositionally biased region" description="Basic and acidic residues" evidence="1">
    <location>
        <begin position="572"/>
        <end position="590"/>
    </location>
</feature>
<feature type="compositionally biased region" description="Low complexity" evidence="1">
    <location>
        <begin position="531"/>
        <end position="561"/>
    </location>
</feature>
<feature type="region of interest" description="Disordered" evidence="1">
    <location>
        <begin position="312"/>
        <end position="334"/>
    </location>
</feature>
<feature type="compositionally biased region" description="Acidic residues" evidence="1">
    <location>
        <begin position="722"/>
        <end position="736"/>
    </location>
</feature>
<evidence type="ECO:0000313" key="2">
    <source>
        <dbReference type="EMBL" id="PPQ88499.1"/>
    </source>
</evidence>
<reference evidence="2 3" key="1">
    <citation type="journal article" date="2018" name="Evol. Lett.">
        <title>Horizontal gene cluster transfer increased hallucinogenic mushroom diversity.</title>
        <authorList>
            <person name="Reynolds H.T."/>
            <person name="Vijayakumar V."/>
            <person name="Gluck-Thaler E."/>
            <person name="Korotkin H.B."/>
            <person name="Matheny P.B."/>
            <person name="Slot J.C."/>
        </authorList>
    </citation>
    <scope>NUCLEOTIDE SEQUENCE [LARGE SCALE GENOMIC DNA]</scope>
    <source>
        <strain evidence="2 3">2631</strain>
    </source>
</reference>
<feature type="region of interest" description="Disordered" evidence="1">
    <location>
        <begin position="516"/>
        <end position="598"/>
    </location>
</feature>
<dbReference type="InParanoid" id="A0A409XCH6"/>
<evidence type="ECO:0000256" key="1">
    <source>
        <dbReference type="SAM" id="MobiDB-lite"/>
    </source>
</evidence>
<feature type="compositionally biased region" description="Acidic residues" evidence="1">
    <location>
        <begin position="322"/>
        <end position="333"/>
    </location>
</feature>
<feature type="compositionally biased region" description="Basic and acidic residues" evidence="1">
    <location>
        <begin position="899"/>
        <end position="918"/>
    </location>
</feature>
<feature type="compositionally biased region" description="Acidic residues" evidence="1">
    <location>
        <begin position="772"/>
        <end position="784"/>
    </location>
</feature>
<proteinExistence type="predicted"/>
<dbReference type="Proteomes" id="UP000283269">
    <property type="component" value="Unassembled WGS sequence"/>
</dbReference>